<dbReference type="HAMAP" id="MF_01812">
    <property type="entry name" value="Eis"/>
    <property type="match status" value="1"/>
</dbReference>
<dbReference type="InterPro" id="IPR051554">
    <property type="entry name" value="Acetyltransferase_Eis"/>
</dbReference>
<dbReference type="PANTHER" id="PTHR37817">
    <property type="entry name" value="N-ACETYLTRANSFERASE EIS"/>
    <property type="match status" value="1"/>
</dbReference>
<dbReference type="InterPro" id="IPR041380">
    <property type="entry name" value="Acetyltransf_17"/>
</dbReference>
<dbReference type="Proteomes" id="UP000538196">
    <property type="component" value="Unassembled WGS sequence"/>
</dbReference>
<dbReference type="PROSITE" id="PS51186">
    <property type="entry name" value="GNAT"/>
    <property type="match status" value="1"/>
</dbReference>
<dbReference type="GO" id="GO:0034069">
    <property type="term" value="F:aminoglycoside N-acetyltransferase activity"/>
    <property type="evidence" value="ECO:0007669"/>
    <property type="project" value="TreeGrafter"/>
</dbReference>
<proteinExistence type="inferred from homology"/>
<feature type="active site" description="Proton acceptor; via carboxylate" evidence="4">
    <location>
        <position position="428"/>
    </location>
</feature>
<evidence type="ECO:0000256" key="4">
    <source>
        <dbReference type="HAMAP-Rule" id="MF_01812"/>
    </source>
</evidence>
<dbReference type="Pfam" id="PF13530">
    <property type="entry name" value="SCP2_2"/>
    <property type="match status" value="1"/>
</dbReference>
<protein>
    <submittedName>
        <fullName evidence="6">Putative acetyltransferase</fullName>
    </submittedName>
</protein>
<dbReference type="EMBL" id="JACHVP010000004">
    <property type="protein sequence ID" value="MBB2968761.1"/>
    <property type="molecule type" value="Genomic_DNA"/>
</dbReference>
<evidence type="ECO:0000313" key="6">
    <source>
        <dbReference type="EMBL" id="MBB2968761.1"/>
    </source>
</evidence>
<sequence length="428" mass="46356">MNQSYENAPVDEQSAHEIEEAGLRLALVDTTDAEAFDTWLRADQRGFHSGAPSKEALQEARENLADRRTTAVYDDDLPSREPVGTVNSWVAPLTVPGGTLADSWAISSVTVAPTHRRRGIARALLGGELRTAHALGLPLAILTVSESVIYGRWGFGPATFVSEWRVDTKRVRWAGAPTGGRLSFTEPDEYRETGRAVLDAVMAARAGEIGLTPYLSDRLIGPTKSSENPERYRLVRYDSPAGEPEGFVSFVVKEHDDFTRHTVEVNHLAATTDEALTALWRFLLELDLVAEVHAWTRGIDEPLPALVSDVRGAAVAGIQDHLWVRILDVPAALAARSYERDGELVLDVTDDLGLAGGRFRLSVTDGVATVTPTEDAPDVTLPVASLGSVYLGNDFARALGVAGKIQGDVTALDGLFRTAVPPRLSTWF</sequence>
<evidence type="ECO:0000256" key="2">
    <source>
        <dbReference type="ARBA" id="ARBA00022679"/>
    </source>
</evidence>
<dbReference type="Pfam" id="PF13527">
    <property type="entry name" value="Acetyltransf_9"/>
    <property type="match status" value="1"/>
</dbReference>
<accession>A0A7W4V043</accession>
<dbReference type="InterPro" id="IPR016181">
    <property type="entry name" value="Acyl_CoA_acyltransferase"/>
</dbReference>
<feature type="domain" description="N-acetyltransferase" evidence="5">
    <location>
        <begin position="23"/>
        <end position="172"/>
    </location>
</feature>
<reference evidence="6 7" key="1">
    <citation type="submission" date="2020-08" db="EMBL/GenBank/DDBJ databases">
        <title>Sequencing the genomes of 1000 actinobacteria strains.</title>
        <authorList>
            <person name="Klenk H.-P."/>
        </authorList>
    </citation>
    <scope>NUCLEOTIDE SEQUENCE [LARGE SCALE GENOMIC DNA]</scope>
    <source>
        <strain evidence="6 7">DSM 20146</strain>
    </source>
</reference>
<dbReference type="Gene3D" id="3.30.1050.10">
    <property type="entry name" value="SCP2 sterol-binding domain"/>
    <property type="match status" value="1"/>
</dbReference>
<evidence type="ECO:0000259" key="5">
    <source>
        <dbReference type="PROSITE" id="PS51186"/>
    </source>
</evidence>
<dbReference type="CDD" id="cd04301">
    <property type="entry name" value="NAT_SF"/>
    <property type="match status" value="1"/>
</dbReference>
<dbReference type="SUPFAM" id="SSF55718">
    <property type="entry name" value="SCP-like"/>
    <property type="match status" value="1"/>
</dbReference>
<dbReference type="InterPro" id="IPR022902">
    <property type="entry name" value="NAcTrfase_Eis"/>
</dbReference>
<keyword evidence="7" id="KW-1185">Reference proteome</keyword>
<dbReference type="SUPFAM" id="SSF55729">
    <property type="entry name" value="Acyl-CoA N-acyltransferases (Nat)"/>
    <property type="match status" value="1"/>
</dbReference>
<dbReference type="InterPro" id="IPR000182">
    <property type="entry name" value="GNAT_dom"/>
</dbReference>
<comment type="subunit">
    <text evidence="4">Homohexamer; trimer of dimers.</text>
</comment>
<dbReference type="GO" id="GO:0030649">
    <property type="term" value="P:aminoglycoside antibiotic catabolic process"/>
    <property type="evidence" value="ECO:0007669"/>
    <property type="project" value="TreeGrafter"/>
</dbReference>
<keyword evidence="2 4" id="KW-0808">Transferase</keyword>
<dbReference type="InterPro" id="IPR036527">
    <property type="entry name" value="SCP2_sterol-bd_dom_sf"/>
</dbReference>
<feature type="binding site" evidence="4">
    <location>
        <begin position="109"/>
        <end position="111"/>
    </location>
    <ligand>
        <name>acetyl-CoA</name>
        <dbReference type="ChEBI" id="CHEBI:57288"/>
    </ligand>
</feature>
<dbReference type="Gene3D" id="3.40.630.30">
    <property type="match status" value="2"/>
</dbReference>
<name>A0A7W4V043_LEIAQ</name>
<feature type="binding site" evidence="4">
    <location>
        <begin position="145"/>
        <end position="146"/>
    </location>
    <ligand>
        <name>acetyl-CoA</name>
        <dbReference type="ChEBI" id="CHEBI:57288"/>
    </ligand>
</feature>
<evidence type="ECO:0000256" key="1">
    <source>
        <dbReference type="ARBA" id="ARBA00009213"/>
    </source>
</evidence>
<dbReference type="RefSeq" id="WP_021765362.1">
    <property type="nucleotide sequence ID" value="NZ_JACHVP010000004.1"/>
</dbReference>
<dbReference type="AlphaFoldDB" id="A0A7W4V043"/>
<evidence type="ECO:0000256" key="3">
    <source>
        <dbReference type="ARBA" id="ARBA00023315"/>
    </source>
</evidence>
<evidence type="ECO:0000313" key="7">
    <source>
        <dbReference type="Proteomes" id="UP000538196"/>
    </source>
</evidence>
<feature type="binding site" evidence="4">
    <location>
        <begin position="117"/>
        <end position="122"/>
    </location>
    <ligand>
        <name>acetyl-CoA</name>
        <dbReference type="ChEBI" id="CHEBI:57288"/>
    </ligand>
</feature>
<dbReference type="PANTHER" id="PTHR37817:SF1">
    <property type="entry name" value="N-ACETYLTRANSFERASE EIS"/>
    <property type="match status" value="1"/>
</dbReference>
<comment type="caution">
    <text evidence="6">The sequence shown here is derived from an EMBL/GenBank/DDBJ whole genome shotgun (WGS) entry which is preliminary data.</text>
</comment>
<dbReference type="Pfam" id="PF17668">
    <property type="entry name" value="Acetyltransf_17"/>
    <property type="match status" value="1"/>
</dbReference>
<gene>
    <name evidence="6" type="ORF">FHX33_003537</name>
</gene>
<keyword evidence="3 4" id="KW-0012">Acyltransferase</keyword>
<dbReference type="NCBIfam" id="NF002367">
    <property type="entry name" value="PRK01346.1-4"/>
    <property type="match status" value="1"/>
</dbReference>
<feature type="active site" description="Proton donor" evidence="4">
    <location>
        <position position="150"/>
    </location>
</feature>
<dbReference type="NCBIfam" id="NF002369">
    <property type="entry name" value="PRK01346.1-6"/>
    <property type="match status" value="1"/>
</dbReference>
<dbReference type="InterPro" id="IPR025559">
    <property type="entry name" value="Eis_dom"/>
</dbReference>
<organism evidence="6 7">
    <name type="scientific">Leifsonia aquatica</name>
    <name type="common">Corynebacterium aquaticum</name>
    <dbReference type="NCBI Taxonomy" id="144185"/>
    <lineage>
        <taxon>Bacteria</taxon>
        <taxon>Bacillati</taxon>
        <taxon>Actinomycetota</taxon>
        <taxon>Actinomycetes</taxon>
        <taxon>Micrococcales</taxon>
        <taxon>Microbacteriaceae</taxon>
        <taxon>Leifsonia</taxon>
    </lineage>
</organism>
<comment type="similarity">
    <text evidence="1 4">Belongs to the acetyltransferase Eis family.</text>
</comment>